<evidence type="ECO:0000313" key="3">
    <source>
        <dbReference type="Proteomes" id="UP000314294"/>
    </source>
</evidence>
<keyword evidence="3" id="KW-1185">Reference proteome</keyword>
<feature type="region of interest" description="Disordered" evidence="1">
    <location>
        <begin position="1"/>
        <end position="25"/>
    </location>
</feature>
<sequence>MQEHTARREDTRTGTSPGSSRHQLPADVCIPTACPDHNHKGQRSDRSARSALSCPCKRPFAELCAAYLFIQP</sequence>
<gene>
    <name evidence="2" type="ORF">EYF80_059341</name>
</gene>
<comment type="caution">
    <text evidence="2">The sequence shown here is derived from an EMBL/GenBank/DDBJ whole genome shotgun (WGS) entry which is preliminary data.</text>
</comment>
<organism evidence="2 3">
    <name type="scientific">Liparis tanakae</name>
    <name type="common">Tanaka's snailfish</name>
    <dbReference type="NCBI Taxonomy" id="230148"/>
    <lineage>
        <taxon>Eukaryota</taxon>
        <taxon>Metazoa</taxon>
        <taxon>Chordata</taxon>
        <taxon>Craniata</taxon>
        <taxon>Vertebrata</taxon>
        <taxon>Euteleostomi</taxon>
        <taxon>Actinopterygii</taxon>
        <taxon>Neopterygii</taxon>
        <taxon>Teleostei</taxon>
        <taxon>Neoteleostei</taxon>
        <taxon>Acanthomorphata</taxon>
        <taxon>Eupercaria</taxon>
        <taxon>Perciformes</taxon>
        <taxon>Cottioidei</taxon>
        <taxon>Cottales</taxon>
        <taxon>Liparidae</taxon>
        <taxon>Liparis</taxon>
    </lineage>
</organism>
<dbReference type="EMBL" id="SRLO01004416">
    <property type="protein sequence ID" value="TNN30507.1"/>
    <property type="molecule type" value="Genomic_DNA"/>
</dbReference>
<feature type="compositionally biased region" description="Basic and acidic residues" evidence="1">
    <location>
        <begin position="1"/>
        <end position="12"/>
    </location>
</feature>
<protein>
    <submittedName>
        <fullName evidence="2">Uncharacterized protein</fullName>
    </submittedName>
</protein>
<accession>A0A4Z2ENJ4</accession>
<dbReference type="Proteomes" id="UP000314294">
    <property type="component" value="Unassembled WGS sequence"/>
</dbReference>
<proteinExistence type="predicted"/>
<evidence type="ECO:0000313" key="2">
    <source>
        <dbReference type="EMBL" id="TNN30507.1"/>
    </source>
</evidence>
<name>A0A4Z2ENJ4_9TELE</name>
<evidence type="ECO:0000256" key="1">
    <source>
        <dbReference type="SAM" id="MobiDB-lite"/>
    </source>
</evidence>
<reference evidence="2 3" key="1">
    <citation type="submission" date="2019-03" db="EMBL/GenBank/DDBJ databases">
        <title>First draft genome of Liparis tanakae, snailfish: a comprehensive survey of snailfish specific genes.</title>
        <authorList>
            <person name="Kim W."/>
            <person name="Song I."/>
            <person name="Jeong J.-H."/>
            <person name="Kim D."/>
            <person name="Kim S."/>
            <person name="Ryu S."/>
            <person name="Song J.Y."/>
            <person name="Lee S.K."/>
        </authorList>
    </citation>
    <scope>NUCLEOTIDE SEQUENCE [LARGE SCALE GENOMIC DNA]</scope>
    <source>
        <tissue evidence="2">Muscle</tissue>
    </source>
</reference>
<feature type="compositionally biased region" description="Polar residues" evidence="1">
    <location>
        <begin position="13"/>
        <end position="22"/>
    </location>
</feature>
<dbReference type="AlphaFoldDB" id="A0A4Z2ENJ4"/>